<feature type="region of interest" description="Disordered" evidence="1">
    <location>
        <begin position="121"/>
        <end position="177"/>
    </location>
</feature>
<proteinExistence type="predicted"/>
<feature type="compositionally biased region" description="Gly residues" evidence="1">
    <location>
        <begin position="156"/>
        <end position="166"/>
    </location>
</feature>
<organism evidence="2 3">
    <name type="scientific">Corchorus capsularis</name>
    <name type="common">Jute</name>
    <dbReference type="NCBI Taxonomy" id="210143"/>
    <lineage>
        <taxon>Eukaryota</taxon>
        <taxon>Viridiplantae</taxon>
        <taxon>Streptophyta</taxon>
        <taxon>Embryophyta</taxon>
        <taxon>Tracheophyta</taxon>
        <taxon>Spermatophyta</taxon>
        <taxon>Magnoliopsida</taxon>
        <taxon>eudicotyledons</taxon>
        <taxon>Gunneridae</taxon>
        <taxon>Pentapetalae</taxon>
        <taxon>rosids</taxon>
        <taxon>malvids</taxon>
        <taxon>Malvales</taxon>
        <taxon>Malvaceae</taxon>
        <taxon>Grewioideae</taxon>
        <taxon>Apeibeae</taxon>
        <taxon>Corchorus</taxon>
    </lineage>
</organism>
<name>A0A1R3GVP6_COCAP</name>
<evidence type="ECO:0000313" key="2">
    <source>
        <dbReference type="EMBL" id="OMO62152.1"/>
    </source>
</evidence>
<comment type="caution">
    <text evidence="2">The sequence shown here is derived from an EMBL/GenBank/DDBJ whole genome shotgun (WGS) entry which is preliminary data.</text>
</comment>
<reference evidence="2 3" key="1">
    <citation type="submission" date="2013-09" db="EMBL/GenBank/DDBJ databases">
        <title>Corchorus capsularis genome sequencing.</title>
        <authorList>
            <person name="Alam M."/>
            <person name="Haque M.S."/>
            <person name="Islam M.S."/>
            <person name="Emdad E.M."/>
            <person name="Islam M.M."/>
            <person name="Ahmed B."/>
            <person name="Halim A."/>
            <person name="Hossen Q.M.M."/>
            <person name="Hossain M.Z."/>
            <person name="Ahmed R."/>
            <person name="Khan M.M."/>
            <person name="Islam R."/>
            <person name="Rashid M.M."/>
            <person name="Khan S.A."/>
            <person name="Rahman M.S."/>
            <person name="Alam M."/>
        </authorList>
    </citation>
    <scope>NUCLEOTIDE SEQUENCE [LARGE SCALE GENOMIC DNA]</scope>
    <source>
        <strain evidence="3">cv. CVL-1</strain>
        <tissue evidence="2">Whole seedling</tissue>
    </source>
</reference>
<evidence type="ECO:0000256" key="1">
    <source>
        <dbReference type="SAM" id="MobiDB-lite"/>
    </source>
</evidence>
<protein>
    <submittedName>
        <fullName evidence="2">Uncharacterized protein</fullName>
    </submittedName>
</protein>
<dbReference type="OrthoDB" id="1751576at2759"/>
<evidence type="ECO:0000313" key="3">
    <source>
        <dbReference type="Proteomes" id="UP000188268"/>
    </source>
</evidence>
<gene>
    <name evidence="2" type="ORF">CCACVL1_22999</name>
</gene>
<sequence>MSRVPSDYVIAAYGTDASETARMAFFMGEIRFHYSGRFVGDGESLEYVDGIVNNLTVDPDKLSHIKLLGILDDAGEVLVMCDDLSIHGSVDIYVEHGVDVPEDAPLLIDGVEDVLENGAMGDQNAEQPAGDDHVGEQGLGDNGDANLNGQADIGDGQLGGDGGNGQGENNNIDDRQNVEVPVEDIDEVAINATFDDFETILEEMVQQGMNKVSGVSVEVETFGTGFREENVGNDDEGSVEGASDDEVEEGYWDLLSSSYYSSEDLGDYPSDEEEMVDDATRTKSKFPVFNPDNPHPHIETEMVFKNVDQFKQAVSLLSITEKKAILWVKN</sequence>
<accession>A0A1R3GVP6</accession>
<dbReference type="Gramene" id="OMO62152">
    <property type="protein sequence ID" value="OMO62152"/>
    <property type="gene ID" value="CCACVL1_22999"/>
</dbReference>
<feature type="compositionally biased region" description="Low complexity" evidence="1">
    <location>
        <begin position="142"/>
        <end position="155"/>
    </location>
</feature>
<dbReference type="EMBL" id="AWWV01013313">
    <property type="protein sequence ID" value="OMO62152.1"/>
    <property type="molecule type" value="Genomic_DNA"/>
</dbReference>
<dbReference type="AlphaFoldDB" id="A0A1R3GVP6"/>
<dbReference type="Proteomes" id="UP000188268">
    <property type="component" value="Unassembled WGS sequence"/>
</dbReference>
<keyword evidence="3" id="KW-1185">Reference proteome</keyword>